<feature type="binding site" evidence="5">
    <location>
        <position position="193"/>
    </location>
    <ligand>
        <name>S-adenosyl-L-methionine</name>
        <dbReference type="ChEBI" id="CHEBI:59789"/>
    </ligand>
</feature>
<comment type="caution">
    <text evidence="8">The sequence shown here is derived from an EMBL/GenBank/DDBJ whole genome shotgun (WGS) entry which is preliminary data.</text>
</comment>
<dbReference type="InterPro" id="IPR040758">
    <property type="entry name" value="PrmC_N"/>
</dbReference>
<evidence type="ECO:0000256" key="1">
    <source>
        <dbReference type="ARBA" id="ARBA00022603"/>
    </source>
</evidence>
<name>A0A135L6Z4_9BACI</name>
<feature type="binding site" evidence="5">
    <location>
        <begin position="126"/>
        <end position="130"/>
    </location>
    <ligand>
        <name>S-adenosyl-L-methionine</name>
        <dbReference type="ChEBI" id="CHEBI:59789"/>
    </ligand>
</feature>
<dbReference type="InterPro" id="IPR004556">
    <property type="entry name" value="HemK-like"/>
</dbReference>
<feature type="domain" description="Release factor glutamine methyltransferase N-terminal" evidence="7">
    <location>
        <begin position="8"/>
        <end position="78"/>
    </location>
</feature>
<dbReference type="PANTHER" id="PTHR18895">
    <property type="entry name" value="HEMK METHYLTRANSFERASE"/>
    <property type="match status" value="1"/>
</dbReference>
<dbReference type="PROSITE" id="PS00092">
    <property type="entry name" value="N6_MTASE"/>
    <property type="match status" value="1"/>
</dbReference>
<dbReference type="Gene3D" id="3.40.50.150">
    <property type="entry name" value="Vaccinia Virus protein VP39"/>
    <property type="match status" value="1"/>
</dbReference>
<comment type="catalytic activity">
    <reaction evidence="4 5">
        <text>L-glutaminyl-[peptide chain release factor] + S-adenosyl-L-methionine = N(5)-methyl-L-glutaminyl-[peptide chain release factor] + S-adenosyl-L-homocysteine + H(+)</text>
        <dbReference type="Rhea" id="RHEA:42896"/>
        <dbReference type="Rhea" id="RHEA-COMP:10271"/>
        <dbReference type="Rhea" id="RHEA-COMP:10272"/>
        <dbReference type="ChEBI" id="CHEBI:15378"/>
        <dbReference type="ChEBI" id="CHEBI:30011"/>
        <dbReference type="ChEBI" id="CHEBI:57856"/>
        <dbReference type="ChEBI" id="CHEBI:59789"/>
        <dbReference type="ChEBI" id="CHEBI:61891"/>
        <dbReference type="EC" id="2.1.1.297"/>
    </reaction>
</comment>
<comment type="function">
    <text evidence="5">Methylates the class 1 translation termination release factors RF1/PrfA and RF2/PrfB on the glutamine residue of the universally conserved GGQ motif.</text>
</comment>
<feature type="binding site" evidence="5">
    <location>
        <position position="149"/>
    </location>
    <ligand>
        <name>S-adenosyl-L-methionine</name>
        <dbReference type="ChEBI" id="CHEBI:59789"/>
    </ligand>
</feature>
<dbReference type="Gene3D" id="1.10.8.10">
    <property type="entry name" value="DNA helicase RuvA subunit, C-terminal domain"/>
    <property type="match status" value="1"/>
</dbReference>
<evidence type="ECO:0000259" key="7">
    <source>
        <dbReference type="Pfam" id="PF17827"/>
    </source>
</evidence>
<keyword evidence="9" id="KW-1185">Reference proteome</keyword>
<dbReference type="SUPFAM" id="SSF53335">
    <property type="entry name" value="S-adenosyl-L-methionine-dependent methyltransferases"/>
    <property type="match status" value="1"/>
</dbReference>
<dbReference type="GO" id="GO:0003676">
    <property type="term" value="F:nucleic acid binding"/>
    <property type="evidence" value="ECO:0007669"/>
    <property type="project" value="InterPro"/>
</dbReference>
<dbReference type="Pfam" id="PF17827">
    <property type="entry name" value="PrmC_N"/>
    <property type="match status" value="1"/>
</dbReference>
<accession>A0A135L6Z4</accession>
<evidence type="ECO:0000256" key="2">
    <source>
        <dbReference type="ARBA" id="ARBA00022679"/>
    </source>
</evidence>
<dbReference type="InterPro" id="IPR002052">
    <property type="entry name" value="DNA_methylase_N6_adenine_CS"/>
</dbReference>
<dbReference type="GO" id="GO:0102559">
    <property type="term" value="F:peptide chain release factor N(5)-glutamine methyltransferase activity"/>
    <property type="evidence" value="ECO:0007669"/>
    <property type="project" value="UniProtKB-EC"/>
</dbReference>
<dbReference type="GO" id="GO:0032259">
    <property type="term" value="P:methylation"/>
    <property type="evidence" value="ECO:0007669"/>
    <property type="project" value="UniProtKB-KW"/>
</dbReference>
<evidence type="ECO:0000256" key="5">
    <source>
        <dbReference type="HAMAP-Rule" id="MF_02126"/>
    </source>
</evidence>
<sequence>MRNMTIKEAHSWASSFLRQHHIDQAPLEAEVLIRNLFQWNRSQLFLQWNQPFPIEKWEPLKQWLDQRIHHIPLQYIVGEQEFYGRPFSVNPNVLIPRPETELLLEHLIHEADQIWQDQPITVVDVGTGSGAIAITLALEKPNWHVHTVDISNAALKTAKKNAIKLEAQVTFHHGDLLNPILESKMKVDLIVSNPPYIPTKDLDDLMPEVKNNEPMLALDGGEDGLQFYRQILQQAEKVLHRPGLIAFEIGIDQSEPIVELLQQKDSKWKLQIEHIKVIPDFQGIPRIIIAKIT</sequence>
<dbReference type="RefSeq" id="WP_082732530.1">
    <property type="nucleotide sequence ID" value="NZ_LSKU01000001.1"/>
</dbReference>
<evidence type="ECO:0000313" key="8">
    <source>
        <dbReference type="EMBL" id="KXG44667.1"/>
    </source>
</evidence>
<dbReference type="Pfam" id="PF05175">
    <property type="entry name" value="MTS"/>
    <property type="match status" value="1"/>
</dbReference>
<dbReference type="Proteomes" id="UP000070352">
    <property type="component" value="Unassembled WGS sequence"/>
</dbReference>
<proteinExistence type="inferred from homology"/>
<evidence type="ECO:0000259" key="6">
    <source>
        <dbReference type="Pfam" id="PF05175"/>
    </source>
</evidence>
<evidence type="ECO:0000313" key="9">
    <source>
        <dbReference type="Proteomes" id="UP000070352"/>
    </source>
</evidence>
<comment type="caution">
    <text evidence="5">Lacks conserved residue(s) required for the propagation of feature annotation.</text>
</comment>
<dbReference type="InterPro" id="IPR019874">
    <property type="entry name" value="RF_methyltr_PrmC"/>
</dbReference>
<organism evidence="8 9">
    <name type="scientific">Tepidibacillus decaturensis</name>
    <dbReference type="NCBI Taxonomy" id="1413211"/>
    <lineage>
        <taxon>Bacteria</taxon>
        <taxon>Bacillati</taxon>
        <taxon>Bacillota</taxon>
        <taxon>Bacilli</taxon>
        <taxon>Bacillales</taxon>
        <taxon>Bacillaceae</taxon>
        <taxon>Tepidibacillus</taxon>
    </lineage>
</organism>
<dbReference type="NCBIfam" id="TIGR00536">
    <property type="entry name" value="hemK_fam"/>
    <property type="match status" value="1"/>
</dbReference>
<dbReference type="NCBIfam" id="TIGR03534">
    <property type="entry name" value="RF_mod_PrmC"/>
    <property type="match status" value="1"/>
</dbReference>
<dbReference type="InterPro" id="IPR050320">
    <property type="entry name" value="N5-glutamine_MTase"/>
</dbReference>
<gene>
    <name evidence="5" type="primary">prmC</name>
    <name evidence="8" type="ORF">U473_12025</name>
</gene>
<dbReference type="AlphaFoldDB" id="A0A135L6Z4"/>
<reference evidence="8 9" key="1">
    <citation type="submission" date="2016-02" db="EMBL/GenBank/DDBJ databases">
        <title>Draft Genome for Tepidibacillus decaturensis nov. sp. Strain Z9, an Anaerobic, Moderately Thermophilic and Heterotrophic Bacterium from Deep Subsurface of the Illinois Basin, USA.</title>
        <authorList>
            <person name="Dong Y."/>
            <person name="Chang J.Y."/>
            <person name="Sanford R."/>
            <person name="Fouke B.W."/>
        </authorList>
    </citation>
    <scope>NUCLEOTIDE SEQUENCE [LARGE SCALE GENOMIC DNA]</scope>
    <source>
        <strain evidence="8 9">Z9</strain>
    </source>
</reference>
<evidence type="ECO:0000256" key="4">
    <source>
        <dbReference type="ARBA" id="ARBA00048391"/>
    </source>
</evidence>
<keyword evidence="1 5" id="KW-0489">Methyltransferase</keyword>
<dbReference type="HAMAP" id="MF_02126">
    <property type="entry name" value="RF_methyltr_PrmC"/>
    <property type="match status" value="1"/>
</dbReference>
<dbReference type="InterPro" id="IPR007848">
    <property type="entry name" value="Small_mtfrase_dom"/>
</dbReference>
<dbReference type="EMBL" id="LSKU01000001">
    <property type="protein sequence ID" value="KXG44667.1"/>
    <property type="molecule type" value="Genomic_DNA"/>
</dbReference>
<dbReference type="OrthoDB" id="9800643at2"/>
<dbReference type="CDD" id="cd02440">
    <property type="entry name" value="AdoMet_MTases"/>
    <property type="match status" value="1"/>
</dbReference>
<evidence type="ECO:0000256" key="3">
    <source>
        <dbReference type="ARBA" id="ARBA00022691"/>
    </source>
</evidence>
<protein>
    <recommendedName>
        <fullName evidence="5">Release factor glutamine methyltransferase</fullName>
        <shortName evidence="5">RF MTase</shortName>
        <ecNumber evidence="5">2.1.1.297</ecNumber>
    </recommendedName>
    <alternativeName>
        <fullName evidence="5">N5-glutamine methyltransferase PrmC</fullName>
    </alternativeName>
    <alternativeName>
        <fullName evidence="5">Protein-(glutamine-N5) MTase PrmC</fullName>
    </alternativeName>
    <alternativeName>
        <fullName evidence="5">Protein-glutamine N-methyltransferase PrmC</fullName>
    </alternativeName>
</protein>
<comment type="similarity">
    <text evidence="5">Belongs to the protein N5-glutamine methyltransferase family. PrmC subfamily.</text>
</comment>
<feature type="domain" description="Methyltransferase small" evidence="6">
    <location>
        <begin position="100"/>
        <end position="201"/>
    </location>
</feature>
<dbReference type="EC" id="2.1.1.297" evidence="5"/>
<dbReference type="PANTHER" id="PTHR18895:SF74">
    <property type="entry name" value="MTRF1L RELEASE FACTOR GLUTAMINE METHYLTRANSFERASE"/>
    <property type="match status" value="1"/>
</dbReference>
<keyword evidence="3 5" id="KW-0949">S-adenosyl-L-methionine</keyword>
<dbReference type="STRING" id="1413211.U473_12025"/>
<keyword evidence="2 5" id="KW-0808">Transferase</keyword>
<feature type="binding site" evidence="5">
    <location>
        <begin position="193"/>
        <end position="196"/>
    </location>
    <ligand>
        <name>substrate</name>
    </ligand>
</feature>
<dbReference type="InterPro" id="IPR029063">
    <property type="entry name" value="SAM-dependent_MTases_sf"/>
</dbReference>